<dbReference type="Gene3D" id="3.40.30.10">
    <property type="entry name" value="Glutaredoxin"/>
    <property type="match status" value="1"/>
</dbReference>
<keyword evidence="2" id="KW-0472">Membrane</keyword>
<reference evidence="4" key="1">
    <citation type="submission" date="2021-01" db="EMBL/GenBank/DDBJ databases">
        <authorList>
            <person name="Corre E."/>
            <person name="Pelletier E."/>
            <person name="Niang G."/>
            <person name="Scheremetjew M."/>
            <person name="Finn R."/>
            <person name="Kale V."/>
            <person name="Holt S."/>
            <person name="Cochrane G."/>
            <person name="Meng A."/>
            <person name="Brown T."/>
            <person name="Cohen L."/>
        </authorList>
    </citation>
    <scope>NUCLEOTIDE SEQUENCE</scope>
    <source>
        <strain evidence="4">CCMP1510</strain>
    </source>
</reference>
<keyword evidence="2" id="KW-1133">Transmembrane helix</keyword>
<organism evidence="4">
    <name type="scientific">Aureoumbra lagunensis</name>
    <dbReference type="NCBI Taxonomy" id="44058"/>
    <lineage>
        <taxon>Eukaryota</taxon>
        <taxon>Sar</taxon>
        <taxon>Stramenopiles</taxon>
        <taxon>Ochrophyta</taxon>
        <taxon>Pelagophyceae</taxon>
        <taxon>Pelagomonadales</taxon>
        <taxon>Aureoumbra</taxon>
    </lineage>
</organism>
<dbReference type="EMBL" id="HBIJ01003398">
    <property type="protein sequence ID" value="CAE0361625.1"/>
    <property type="molecule type" value="Transcribed_RNA"/>
</dbReference>
<dbReference type="Pfam" id="PF01323">
    <property type="entry name" value="DSBA"/>
    <property type="match status" value="1"/>
</dbReference>
<feature type="compositionally biased region" description="Basic residues" evidence="1">
    <location>
        <begin position="500"/>
        <end position="509"/>
    </location>
</feature>
<dbReference type="EMBL" id="HBIJ01003399">
    <property type="protein sequence ID" value="CAE0361626.1"/>
    <property type="molecule type" value="Transcribed_RNA"/>
</dbReference>
<protein>
    <recommendedName>
        <fullName evidence="3">DSBA-like thioredoxin domain-containing protein</fullName>
    </recommendedName>
</protein>
<evidence type="ECO:0000256" key="2">
    <source>
        <dbReference type="SAM" id="Phobius"/>
    </source>
</evidence>
<feature type="transmembrane region" description="Helical" evidence="2">
    <location>
        <begin position="40"/>
        <end position="57"/>
    </location>
</feature>
<feature type="region of interest" description="Disordered" evidence="1">
    <location>
        <begin position="414"/>
        <end position="439"/>
    </location>
</feature>
<dbReference type="GO" id="GO:0016491">
    <property type="term" value="F:oxidoreductase activity"/>
    <property type="evidence" value="ECO:0007669"/>
    <property type="project" value="InterPro"/>
</dbReference>
<dbReference type="AlphaFoldDB" id="A0A6S8A5C1"/>
<feature type="region of interest" description="Disordered" evidence="1">
    <location>
        <begin position="484"/>
        <end position="509"/>
    </location>
</feature>
<accession>A0A6S8A5C1</accession>
<keyword evidence="2" id="KW-0812">Transmembrane</keyword>
<name>A0A6S8A5C1_9STRA</name>
<evidence type="ECO:0000313" key="4">
    <source>
        <dbReference type="EMBL" id="CAE0361625.1"/>
    </source>
</evidence>
<feature type="region of interest" description="Disordered" evidence="1">
    <location>
        <begin position="455"/>
        <end position="474"/>
    </location>
</feature>
<feature type="compositionally biased region" description="Polar residues" evidence="1">
    <location>
        <begin position="414"/>
        <end position="434"/>
    </location>
</feature>
<proteinExistence type="predicted"/>
<evidence type="ECO:0000256" key="1">
    <source>
        <dbReference type="SAM" id="MobiDB-lite"/>
    </source>
</evidence>
<evidence type="ECO:0000313" key="5">
    <source>
        <dbReference type="EMBL" id="CAE0361626.1"/>
    </source>
</evidence>
<feature type="domain" description="DSBA-like thioredoxin" evidence="3">
    <location>
        <begin position="51"/>
        <end position="229"/>
    </location>
</feature>
<evidence type="ECO:0000259" key="3">
    <source>
        <dbReference type="Pfam" id="PF01323"/>
    </source>
</evidence>
<dbReference type="InterPro" id="IPR036249">
    <property type="entry name" value="Thioredoxin-like_sf"/>
</dbReference>
<dbReference type="SUPFAM" id="SSF52833">
    <property type="entry name" value="Thioredoxin-like"/>
    <property type="match status" value="1"/>
</dbReference>
<sequence>MDLEKTKEKPKKVVRINHADVINVLSGSLKPDREKRQRSLILWLDIISCAICPYAYIGKLHAERAIDFFHKKYKDMALEVRVRRYPFSLNGPHRQYEKKTSLPGYGQYSQGKEPRWHDALLSYCKNDHEEREALEDDIKLAGEEVGLHIDFNVQVHWQPVDAHRAIWYAGRFGKQEIYVDALAKRHFELCQSVVHRVTLLRAAKDVDLDFKALDRLLNTEEMIDNVWHNFHDMIYLHQIEHSPVFIINLPDSLSPLRPDQPGFRSSQPLVIDCAANFEAFFQAFEELAHAAIKPRYDMSLDSEDDPFIKEWIEPLNKESHIYHHPRTFWNNCNSNDEDISTEEKDTSKCVHNDDDISIATASTDTTSTKTTCSTRAHTITVSIKEKDNVSENTTIQSKLSTRDIIESDISENKTSTSIKTTNEVPTISTSSAKSSVGRRKKEIIESAPSKIQFCESSTATTDAPLPTAEARTTRLKKEARLIEDVDKLTSSPPPVPAVRRSARLRKKNF</sequence>
<gene>
    <name evidence="4" type="ORF">ALAG00032_LOCUS2358</name>
    <name evidence="5" type="ORF">ALAG00032_LOCUS2359</name>
</gene>
<dbReference type="InterPro" id="IPR001853">
    <property type="entry name" value="DSBA-like_thioredoxin_dom"/>
</dbReference>